<dbReference type="Gene3D" id="3.30.1360.40">
    <property type="match status" value="1"/>
</dbReference>
<dbReference type="STRING" id="765915.A0A1Y2HFD7"/>
<dbReference type="AlphaFoldDB" id="A0A1Y2HFD7"/>
<dbReference type="EMBL" id="MCFL01000037">
    <property type="protein sequence ID" value="ORZ33296.1"/>
    <property type="molecule type" value="Genomic_DNA"/>
</dbReference>
<organism evidence="2 3">
    <name type="scientific">Catenaria anguillulae PL171</name>
    <dbReference type="NCBI Taxonomy" id="765915"/>
    <lineage>
        <taxon>Eukaryota</taxon>
        <taxon>Fungi</taxon>
        <taxon>Fungi incertae sedis</taxon>
        <taxon>Blastocladiomycota</taxon>
        <taxon>Blastocladiomycetes</taxon>
        <taxon>Blastocladiales</taxon>
        <taxon>Catenariaceae</taxon>
        <taxon>Catenaria</taxon>
    </lineage>
</organism>
<evidence type="ECO:0000313" key="3">
    <source>
        <dbReference type="Proteomes" id="UP000193411"/>
    </source>
</evidence>
<sequence>MCLWCPWLSFSAYVAPTVKCVRSATRGIATVSGMIRGQSIVDMRTWYRGFNRSVTELGGGNFTITGHMARPSPCSVRVTELAVGYWTATFWRDLSALMTDGYVRDKSQMLTDEELMNVLKLEHVVPQSQLGAGIAVVARGNSDTVADSGSIEPAEFKNQLDMPLPRMFHEVQIEAKAQALAEKWDSVSKLSIEDM</sequence>
<keyword evidence="3" id="KW-1185">Reference proteome</keyword>
<accession>A0A1Y2HFD7</accession>
<feature type="chain" id="PRO_5013367939" evidence="1">
    <location>
        <begin position="21"/>
        <end position="195"/>
    </location>
</feature>
<dbReference type="Gene3D" id="3.90.199.10">
    <property type="entry name" value="Topoisomerase II, domain 5"/>
    <property type="match status" value="1"/>
</dbReference>
<dbReference type="InterPro" id="IPR013760">
    <property type="entry name" value="Topo_IIA-like_dom_sf"/>
</dbReference>
<evidence type="ECO:0000313" key="2">
    <source>
        <dbReference type="EMBL" id="ORZ33296.1"/>
    </source>
</evidence>
<feature type="signal peptide" evidence="1">
    <location>
        <begin position="1"/>
        <end position="20"/>
    </location>
</feature>
<dbReference type="GO" id="GO:0006265">
    <property type="term" value="P:DNA topological change"/>
    <property type="evidence" value="ECO:0007669"/>
    <property type="project" value="InterPro"/>
</dbReference>
<dbReference type="InterPro" id="IPR013758">
    <property type="entry name" value="Topo_IIA_A/C_ab"/>
</dbReference>
<name>A0A1Y2HFD7_9FUNG</name>
<dbReference type="GO" id="GO:0003918">
    <property type="term" value="F:DNA topoisomerase type II (double strand cut, ATP-hydrolyzing) activity"/>
    <property type="evidence" value="ECO:0007669"/>
    <property type="project" value="InterPro"/>
</dbReference>
<gene>
    <name evidence="2" type="ORF">BCR44DRAFT_1535088</name>
</gene>
<evidence type="ECO:0000256" key="1">
    <source>
        <dbReference type="SAM" id="SignalP"/>
    </source>
</evidence>
<dbReference type="Proteomes" id="UP000193411">
    <property type="component" value="Unassembled WGS sequence"/>
</dbReference>
<proteinExistence type="predicted"/>
<reference evidence="2 3" key="1">
    <citation type="submission" date="2016-07" db="EMBL/GenBank/DDBJ databases">
        <title>Pervasive Adenine N6-methylation of Active Genes in Fungi.</title>
        <authorList>
            <consortium name="DOE Joint Genome Institute"/>
            <person name="Mondo S.J."/>
            <person name="Dannebaum R.O."/>
            <person name="Kuo R.C."/>
            <person name="Labutti K."/>
            <person name="Haridas S."/>
            <person name="Kuo A."/>
            <person name="Salamov A."/>
            <person name="Ahrendt S.R."/>
            <person name="Lipzen A."/>
            <person name="Sullivan W."/>
            <person name="Andreopoulos W.B."/>
            <person name="Clum A."/>
            <person name="Lindquist E."/>
            <person name="Daum C."/>
            <person name="Ramamoorthy G.K."/>
            <person name="Gryganskyi A."/>
            <person name="Culley D."/>
            <person name="Magnuson J.K."/>
            <person name="James T.Y."/>
            <person name="O'Malley M.A."/>
            <person name="Stajich J.E."/>
            <person name="Spatafora J.W."/>
            <person name="Visel A."/>
            <person name="Grigoriev I.V."/>
        </authorList>
    </citation>
    <scope>NUCLEOTIDE SEQUENCE [LARGE SCALE GENOMIC DNA]</scope>
    <source>
        <strain evidence="2 3">PL171</strain>
    </source>
</reference>
<dbReference type="SUPFAM" id="SSF56719">
    <property type="entry name" value="Type II DNA topoisomerase"/>
    <property type="match status" value="1"/>
</dbReference>
<dbReference type="GO" id="GO:0003677">
    <property type="term" value="F:DNA binding"/>
    <property type="evidence" value="ECO:0007669"/>
    <property type="project" value="InterPro"/>
</dbReference>
<dbReference type="GO" id="GO:0005524">
    <property type="term" value="F:ATP binding"/>
    <property type="evidence" value="ECO:0007669"/>
    <property type="project" value="InterPro"/>
</dbReference>
<protein>
    <submittedName>
        <fullName evidence="2">Uncharacterized protein</fullName>
    </submittedName>
</protein>
<keyword evidence="1" id="KW-0732">Signal</keyword>
<comment type="caution">
    <text evidence="2">The sequence shown here is derived from an EMBL/GenBank/DDBJ whole genome shotgun (WGS) entry which is preliminary data.</text>
</comment>